<dbReference type="Proteomes" id="UP001320706">
    <property type="component" value="Unassembled WGS sequence"/>
</dbReference>
<organism evidence="1 2">
    <name type="scientific">Zalaria obscura</name>
    <dbReference type="NCBI Taxonomy" id="2024903"/>
    <lineage>
        <taxon>Eukaryota</taxon>
        <taxon>Fungi</taxon>
        <taxon>Dikarya</taxon>
        <taxon>Ascomycota</taxon>
        <taxon>Pezizomycotina</taxon>
        <taxon>Dothideomycetes</taxon>
        <taxon>Dothideomycetidae</taxon>
        <taxon>Dothideales</taxon>
        <taxon>Zalariaceae</taxon>
        <taxon>Zalaria</taxon>
    </lineage>
</organism>
<reference evidence="1" key="1">
    <citation type="submission" date="2024-02" db="EMBL/GenBank/DDBJ databases">
        <title>Metagenome Assembled Genome of Zalaria obscura JY119.</title>
        <authorList>
            <person name="Vighnesh L."/>
            <person name="Jagadeeshwari U."/>
            <person name="Venkata Ramana C."/>
            <person name="Sasikala C."/>
        </authorList>
    </citation>
    <scope>NUCLEOTIDE SEQUENCE</scope>
    <source>
        <strain evidence="1">JY119</strain>
    </source>
</reference>
<protein>
    <submittedName>
        <fullName evidence="1">Uncharacterized protein</fullName>
    </submittedName>
</protein>
<accession>A0ACC3S2Y8</accession>
<dbReference type="EMBL" id="JAMKPW020000044">
    <property type="protein sequence ID" value="KAK8192497.1"/>
    <property type="molecule type" value="Genomic_DNA"/>
</dbReference>
<evidence type="ECO:0000313" key="2">
    <source>
        <dbReference type="Proteomes" id="UP001320706"/>
    </source>
</evidence>
<sequence length="131" mass="14434">MDGDVSTTADPDTIRPVQAWVDKPLSLPSTNHLRSFGTRFTAFIPIAKDLRRPTPTTIHHGFSSGTPQVPLPKASWHDEAGARPLAMDVANVNQMGSSHRTCRIRPPRHDERRRPGVNWPGPGANTQGPWC</sequence>
<keyword evidence="2" id="KW-1185">Reference proteome</keyword>
<evidence type="ECO:0000313" key="1">
    <source>
        <dbReference type="EMBL" id="KAK8192497.1"/>
    </source>
</evidence>
<name>A0ACC3S2Y8_9PEZI</name>
<gene>
    <name evidence="1" type="ORF">M8818_007666</name>
</gene>
<comment type="caution">
    <text evidence="1">The sequence shown here is derived from an EMBL/GenBank/DDBJ whole genome shotgun (WGS) entry which is preliminary data.</text>
</comment>
<proteinExistence type="predicted"/>